<feature type="region of interest" description="Disordered" evidence="1">
    <location>
        <begin position="212"/>
        <end position="285"/>
    </location>
</feature>
<protein>
    <submittedName>
        <fullName evidence="2">Uncharacterized protein</fullName>
    </submittedName>
</protein>
<dbReference type="Proteomes" id="UP000325440">
    <property type="component" value="Unassembled WGS sequence"/>
</dbReference>
<feature type="region of interest" description="Disordered" evidence="1">
    <location>
        <begin position="103"/>
        <end position="145"/>
    </location>
</feature>
<accession>A0A5E4M5Q4</accession>
<name>A0A5E4M5Q4_9HEMI</name>
<keyword evidence="3" id="KW-1185">Reference proteome</keyword>
<gene>
    <name evidence="2" type="ORF">CINCED_3A008033</name>
</gene>
<proteinExistence type="predicted"/>
<evidence type="ECO:0000256" key="1">
    <source>
        <dbReference type="SAM" id="MobiDB-lite"/>
    </source>
</evidence>
<organism evidence="2 3">
    <name type="scientific">Cinara cedri</name>
    <dbReference type="NCBI Taxonomy" id="506608"/>
    <lineage>
        <taxon>Eukaryota</taxon>
        <taxon>Metazoa</taxon>
        <taxon>Ecdysozoa</taxon>
        <taxon>Arthropoda</taxon>
        <taxon>Hexapoda</taxon>
        <taxon>Insecta</taxon>
        <taxon>Pterygota</taxon>
        <taxon>Neoptera</taxon>
        <taxon>Paraneoptera</taxon>
        <taxon>Hemiptera</taxon>
        <taxon>Sternorrhyncha</taxon>
        <taxon>Aphidomorpha</taxon>
        <taxon>Aphidoidea</taxon>
        <taxon>Aphididae</taxon>
        <taxon>Lachninae</taxon>
        <taxon>Cinara</taxon>
    </lineage>
</organism>
<dbReference type="EMBL" id="CABPRJ010000024">
    <property type="protein sequence ID" value="VVC26058.1"/>
    <property type="molecule type" value="Genomic_DNA"/>
</dbReference>
<evidence type="ECO:0000313" key="2">
    <source>
        <dbReference type="EMBL" id="VVC26058.1"/>
    </source>
</evidence>
<dbReference type="AlphaFoldDB" id="A0A5E4M5Q4"/>
<feature type="compositionally biased region" description="Basic and acidic residues" evidence="1">
    <location>
        <begin position="274"/>
        <end position="283"/>
    </location>
</feature>
<reference evidence="2 3" key="1">
    <citation type="submission" date="2019-08" db="EMBL/GenBank/DDBJ databases">
        <authorList>
            <person name="Alioto T."/>
            <person name="Alioto T."/>
            <person name="Gomez Garrido J."/>
        </authorList>
    </citation>
    <scope>NUCLEOTIDE SEQUENCE [LARGE SCALE GENOMIC DNA]</scope>
</reference>
<feature type="compositionally biased region" description="Polar residues" evidence="1">
    <location>
        <begin position="129"/>
        <end position="145"/>
    </location>
</feature>
<evidence type="ECO:0000313" key="3">
    <source>
        <dbReference type="Proteomes" id="UP000325440"/>
    </source>
</evidence>
<sequence length="334" mass="37118">MPKKLSSKNTKDMKLDGIHKYLNVSYIKDKLRKQSFYLSLMPLWNLLKCLWNLSAGNAVQYITYKNEVSEEAGQKITHKKKKKTNNTQTSKFKLGSCTASTTSIPKNHLRSPATESDKFILKGKKKTKSPTQANKKNTKSTSEFKLGSGTASTSLTITKNDLIPPATESGEFVLESGEFVATESGEFVLKKQKNTKSTSEFKLGSGTASTSLTITKNDLTPSATGSGEFVLKKQKNSKSPNKKDQKNTTNTSPFKLGIEHSATKSDNFVLKGKKNSESPKKENSLNVTNPRIKLETMVLIDPLEIQIEFQKRSSSPFHTVQHIKSKCKKVNKNK</sequence>
<feature type="compositionally biased region" description="Polar residues" evidence="1">
    <location>
        <begin position="212"/>
        <end position="225"/>
    </location>
</feature>